<gene>
    <name evidence="1" type="ORF">ADP64_000032</name>
</gene>
<dbReference type="GeneID" id="26798915"/>
<evidence type="ECO:0000313" key="2">
    <source>
        <dbReference type="Proteomes" id="UP000201646"/>
    </source>
</evidence>
<accession>A0A0K2FHK1</accession>
<proteinExistence type="predicted"/>
<dbReference type="RefSeq" id="YP_009226450.1">
    <property type="nucleotide sequence ID" value="NC_029106.1"/>
</dbReference>
<evidence type="ECO:0000313" key="1">
    <source>
        <dbReference type="EMBL" id="ALA45438.1"/>
    </source>
</evidence>
<dbReference type="Proteomes" id="UP000201646">
    <property type="component" value="Segment"/>
</dbReference>
<name>A0A0K2FHK1_9CAUD</name>
<dbReference type="EMBL" id="KT321316">
    <property type="protein sequence ID" value="ALA45438.1"/>
    <property type="molecule type" value="Genomic_DNA"/>
</dbReference>
<keyword evidence="2" id="KW-1185">Reference proteome</keyword>
<sequence length="63" mass="7257">MLTITDITGSGMCAPGLAKWFKENGVDYLKFKQGFYRICDFEDWNDGYAQQVIAYAKRVRGIR</sequence>
<reference evidence="1" key="1">
    <citation type="submission" date="2015-09" db="EMBL/GenBank/DDBJ databases">
        <authorList>
            <person name="Zhao X."/>
        </authorList>
    </citation>
    <scope>NUCLEOTIDE SEQUENCE</scope>
</reference>
<organism evidence="1 2">
    <name type="scientific">Achromobacter phage phiAxp-2</name>
    <dbReference type="NCBI Taxonomy" id="1664246"/>
    <lineage>
        <taxon>Viruses</taxon>
        <taxon>Duplodnaviria</taxon>
        <taxon>Heunggongvirae</taxon>
        <taxon>Uroviricota</taxon>
        <taxon>Caudoviricetes</taxon>
        <taxon>Casjensviridae</taxon>
        <taxon>Fengtaivirus</taxon>
        <taxon>Fengtaivirus Axp2</taxon>
    </lineage>
</organism>
<dbReference type="KEGG" id="vg:26798915"/>
<protein>
    <submittedName>
        <fullName evidence="1">Uncharacterized protein</fullName>
    </submittedName>
</protein>